<dbReference type="InterPro" id="IPR034660">
    <property type="entry name" value="DinB/YfiT-like"/>
</dbReference>
<dbReference type="RefSeq" id="WP_101545256.1">
    <property type="nucleotide sequence ID" value="NZ_FXZA01000002.1"/>
</dbReference>
<dbReference type="EMBL" id="FXZA01000002">
    <property type="protein sequence ID" value="SMX69893.1"/>
    <property type="molecule type" value="Genomic_DNA"/>
</dbReference>
<dbReference type="Gene3D" id="1.20.120.450">
    <property type="entry name" value="dinb family like domain"/>
    <property type="match status" value="1"/>
</dbReference>
<dbReference type="OrthoDB" id="3376896at2"/>
<organism evidence="2 3">
    <name type="scientific">Brevibacterium linens</name>
    <dbReference type="NCBI Taxonomy" id="1703"/>
    <lineage>
        <taxon>Bacteria</taxon>
        <taxon>Bacillati</taxon>
        <taxon>Actinomycetota</taxon>
        <taxon>Actinomycetes</taxon>
        <taxon>Micrococcales</taxon>
        <taxon>Brevibacteriaceae</taxon>
        <taxon>Brevibacterium</taxon>
    </lineage>
</organism>
<dbReference type="SUPFAM" id="SSF109854">
    <property type="entry name" value="DinB/YfiT-like putative metalloenzymes"/>
    <property type="match status" value="1"/>
</dbReference>
<reference evidence="2 3" key="1">
    <citation type="submission" date="2017-03" db="EMBL/GenBank/DDBJ databases">
        <authorList>
            <person name="Afonso C.L."/>
            <person name="Miller P.J."/>
            <person name="Scott M.A."/>
            <person name="Spackman E."/>
            <person name="Goraichik I."/>
            <person name="Dimitrov K.M."/>
            <person name="Suarez D.L."/>
            <person name="Swayne D.E."/>
        </authorList>
    </citation>
    <scope>NUCLEOTIDE SEQUENCE [LARGE SCALE GENOMIC DNA]</scope>
    <source>
        <strain evidence="2 3">Mu101</strain>
    </source>
</reference>
<sequence length="172" mass="18912">MDEITPDTRDWAEVIDGGCAECGFTGVEDVSTAPDEILSAAQSWEAVLSRADAGQRADPHRWSALEYGAHMRDVLDLFRERTRLMIAEEGPTLPNFDGDSVALESDYAHADPAEVFAGLRSAAQGYSAQLADVANDEWNRKGYRADGREFTITSLTRYGLHEVKHHLQDVGA</sequence>
<evidence type="ECO:0000313" key="3">
    <source>
        <dbReference type="Proteomes" id="UP000234498"/>
    </source>
</evidence>
<dbReference type="Proteomes" id="UP000234498">
    <property type="component" value="Unassembled WGS sequence"/>
</dbReference>
<feature type="domain" description="DinB-like" evidence="1">
    <location>
        <begin position="48"/>
        <end position="168"/>
    </location>
</feature>
<evidence type="ECO:0000259" key="1">
    <source>
        <dbReference type="Pfam" id="PF12867"/>
    </source>
</evidence>
<protein>
    <submittedName>
        <fullName evidence="2">DinB superfamily protein</fullName>
    </submittedName>
</protein>
<dbReference type="AlphaFoldDB" id="A0A2H1I402"/>
<gene>
    <name evidence="2" type="ORF">BLIN101_00811</name>
</gene>
<name>A0A2H1I402_BRELN</name>
<evidence type="ECO:0000313" key="2">
    <source>
        <dbReference type="EMBL" id="SMX69893.1"/>
    </source>
</evidence>
<proteinExistence type="predicted"/>
<dbReference type="InterPro" id="IPR024775">
    <property type="entry name" value="DinB-like"/>
</dbReference>
<dbReference type="Pfam" id="PF12867">
    <property type="entry name" value="DinB_2"/>
    <property type="match status" value="1"/>
</dbReference>
<accession>A0A2H1I402</accession>